<evidence type="ECO:0000256" key="2">
    <source>
        <dbReference type="ARBA" id="ARBA00023125"/>
    </source>
</evidence>
<protein>
    <submittedName>
        <fullName evidence="6">Transcriptional regulator</fullName>
    </submittedName>
</protein>
<reference evidence="6 7" key="1">
    <citation type="submission" date="2018-07" db="EMBL/GenBank/DDBJ databases">
        <title>High-quality-draft genome sequence of Gaiella occulta.</title>
        <authorList>
            <person name="Severino R."/>
            <person name="Froufe H.J.C."/>
            <person name="Rainey F.A."/>
            <person name="Barroso C."/>
            <person name="Albuquerque L."/>
            <person name="Lobo-Da-Cunha A."/>
            <person name="Da Costa M.S."/>
            <person name="Egas C."/>
        </authorList>
    </citation>
    <scope>NUCLEOTIDE SEQUENCE [LARGE SCALE GENOMIC DNA]</scope>
    <source>
        <strain evidence="6 7">F2-233</strain>
    </source>
</reference>
<dbReference type="Pfam" id="PF13404">
    <property type="entry name" value="HTH_AsnC-type"/>
    <property type="match status" value="1"/>
</dbReference>
<proteinExistence type="predicted"/>
<dbReference type="PROSITE" id="PS50956">
    <property type="entry name" value="HTH_ASNC_2"/>
    <property type="match status" value="1"/>
</dbReference>
<dbReference type="GO" id="GO:0005829">
    <property type="term" value="C:cytosol"/>
    <property type="evidence" value="ECO:0007669"/>
    <property type="project" value="TreeGrafter"/>
</dbReference>
<keyword evidence="7" id="KW-1185">Reference proteome</keyword>
<feature type="domain" description="HTH asnC-type" evidence="5">
    <location>
        <begin position="25"/>
        <end position="85"/>
    </location>
</feature>
<dbReference type="Gene3D" id="1.10.10.10">
    <property type="entry name" value="Winged helix-like DNA-binding domain superfamily/Winged helix DNA-binding domain"/>
    <property type="match status" value="1"/>
</dbReference>
<dbReference type="AlphaFoldDB" id="A0A7M2YU79"/>
<dbReference type="Proteomes" id="UP000254134">
    <property type="component" value="Unassembled WGS sequence"/>
</dbReference>
<dbReference type="EMBL" id="QQZY01000007">
    <property type="protein sequence ID" value="RDI73692.1"/>
    <property type="molecule type" value="Genomic_DNA"/>
</dbReference>
<sequence>MRSNRLTEPVPAPPARGPVRRPRRIDAVDKGIIEALQRNGREPFRRIAAGLGVSEATIRARYARLCEDNILQVTGVTNPLGLGFEAQAMVGIRTAGPPERVADEVARWDEADYVVVTAGQFDILVELVCADRRALLDVTNRIRSLDDVVTTESFLYLELWKQLYDWGARLHEPPAQEVS</sequence>
<keyword evidence="3" id="KW-0804">Transcription</keyword>
<dbReference type="GO" id="GO:0043565">
    <property type="term" value="F:sequence-specific DNA binding"/>
    <property type="evidence" value="ECO:0007669"/>
    <property type="project" value="InterPro"/>
</dbReference>
<dbReference type="InterPro" id="IPR019887">
    <property type="entry name" value="Tscrpt_reg_AsnC/Lrp_C"/>
</dbReference>
<dbReference type="InterPro" id="IPR019888">
    <property type="entry name" value="Tscrpt_reg_AsnC-like"/>
</dbReference>
<evidence type="ECO:0000313" key="6">
    <source>
        <dbReference type="EMBL" id="RDI73692.1"/>
    </source>
</evidence>
<dbReference type="GO" id="GO:0043200">
    <property type="term" value="P:response to amino acid"/>
    <property type="evidence" value="ECO:0007669"/>
    <property type="project" value="TreeGrafter"/>
</dbReference>
<dbReference type="InterPro" id="IPR036388">
    <property type="entry name" value="WH-like_DNA-bd_sf"/>
</dbReference>
<dbReference type="SUPFAM" id="SSF54909">
    <property type="entry name" value="Dimeric alpha+beta barrel"/>
    <property type="match status" value="1"/>
</dbReference>
<dbReference type="PANTHER" id="PTHR30154">
    <property type="entry name" value="LEUCINE-RESPONSIVE REGULATORY PROTEIN"/>
    <property type="match status" value="1"/>
</dbReference>
<keyword evidence="1" id="KW-0805">Transcription regulation</keyword>
<gene>
    <name evidence="6" type="ORF">Gocc_2605</name>
</gene>
<dbReference type="InterPro" id="IPR011008">
    <property type="entry name" value="Dimeric_a/b-barrel"/>
</dbReference>
<keyword evidence="2" id="KW-0238">DNA-binding</keyword>
<reference evidence="7" key="2">
    <citation type="journal article" date="2019" name="MicrobiologyOpen">
        <title>High-quality draft genome sequence of Gaiella occulta isolated from a 150 meter deep mineral water borehole and comparison with the genome sequences of other deep-branching lineages of the phylum Actinobacteria.</title>
        <authorList>
            <person name="Severino R."/>
            <person name="Froufe H.J.C."/>
            <person name="Barroso C."/>
            <person name="Albuquerque L."/>
            <person name="Lobo-da-Cunha A."/>
            <person name="da Costa M.S."/>
            <person name="Egas C."/>
        </authorList>
    </citation>
    <scope>NUCLEOTIDE SEQUENCE [LARGE SCALE GENOMIC DNA]</scope>
    <source>
        <strain evidence="7">F2-233</strain>
    </source>
</reference>
<comment type="caution">
    <text evidence="6">The sequence shown here is derived from an EMBL/GenBank/DDBJ whole genome shotgun (WGS) entry which is preliminary data.</text>
</comment>
<dbReference type="SMART" id="SM00344">
    <property type="entry name" value="HTH_ASNC"/>
    <property type="match status" value="1"/>
</dbReference>
<dbReference type="InterPro" id="IPR036390">
    <property type="entry name" value="WH_DNA-bd_sf"/>
</dbReference>
<evidence type="ECO:0000256" key="3">
    <source>
        <dbReference type="ARBA" id="ARBA00023163"/>
    </source>
</evidence>
<dbReference type="Gene3D" id="3.30.70.920">
    <property type="match status" value="1"/>
</dbReference>
<name>A0A7M2YU79_9ACTN</name>
<accession>A0A7M2YU79</accession>
<organism evidence="6 7">
    <name type="scientific">Gaiella occulta</name>
    <dbReference type="NCBI Taxonomy" id="1002870"/>
    <lineage>
        <taxon>Bacteria</taxon>
        <taxon>Bacillati</taxon>
        <taxon>Actinomycetota</taxon>
        <taxon>Thermoleophilia</taxon>
        <taxon>Gaiellales</taxon>
        <taxon>Gaiellaceae</taxon>
        <taxon>Gaiella</taxon>
    </lineage>
</organism>
<evidence type="ECO:0000259" key="5">
    <source>
        <dbReference type="PROSITE" id="PS50956"/>
    </source>
</evidence>
<dbReference type="InterPro" id="IPR000485">
    <property type="entry name" value="AsnC-type_HTH_dom"/>
</dbReference>
<dbReference type="SUPFAM" id="SSF46785">
    <property type="entry name" value="Winged helix' DNA-binding domain"/>
    <property type="match status" value="1"/>
</dbReference>
<dbReference type="RefSeq" id="WP_220150620.1">
    <property type="nucleotide sequence ID" value="NZ_QQZY01000007.1"/>
</dbReference>
<dbReference type="Pfam" id="PF01037">
    <property type="entry name" value="AsnC_trans_reg"/>
    <property type="match status" value="1"/>
</dbReference>
<evidence type="ECO:0000313" key="7">
    <source>
        <dbReference type="Proteomes" id="UP000254134"/>
    </source>
</evidence>
<feature type="region of interest" description="Disordered" evidence="4">
    <location>
        <begin position="1"/>
        <end position="21"/>
    </location>
</feature>
<dbReference type="PANTHER" id="PTHR30154:SF34">
    <property type="entry name" value="TRANSCRIPTIONAL REGULATOR AZLB"/>
    <property type="match status" value="1"/>
</dbReference>
<evidence type="ECO:0000256" key="4">
    <source>
        <dbReference type="SAM" id="MobiDB-lite"/>
    </source>
</evidence>
<dbReference type="PRINTS" id="PR00033">
    <property type="entry name" value="HTHASNC"/>
</dbReference>
<evidence type="ECO:0000256" key="1">
    <source>
        <dbReference type="ARBA" id="ARBA00023015"/>
    </source>
</evidence>